<feature type="region of interest" description="Disordered" evidence="14">
    <location>
        <begin position="397"/>
        <end position="436"/>
    </location>
</feature>
<feature type="region of interest" description="Disordered" evidence="14">
    <location>
        <begin position="1412"/>
        <end position="1565"/>
    </location>
</feature>
<feature type="compositionally biased region" description="Basic and acidic residues" evidence="14">
    <location>
        <begin position="1435"/>
        <end position="1444"/>
    </location>
</feature>
<proteinExistence type="inferred from homology"/>
<evidence type="ECO:0000256" key="7">
    <source>
        <dbReference type="ARBA" id="ARBA00023015"/>
    </source>
</evidence>
<dbReference type="GO" id="GO:0006412">
    <property type="term" value="P:translation"/>
    <property type="evidence" value="ECO:0007669"/>
    <property type="project" value="InterPro"/>
</dbReference>
<dbReference type="InterPro" id="IPR001138">
    <property type="entry name" value="Zn2Cys6_DnaBD"/>
</dbReference>
<evidence type="ECO:0000256" key="11">
    <source>
        <dbReference type="ARBA" id="ARBA00023274"/>
    </source>
</evidence>
<feature type="region of interest" description="Disordered" evidence="14">
    <location>
        <begin position="1258"/>
        <end position="1371"/>
    </location>
</feature>
<dbReference type="CDD" id="cd00067">
    <property type="entry name" value="GAL4"/>
    <property type="match status" value="1"/>
</dbReference>
<feature type="compositionally biased region" description="Low complexity" evidence="14">
    <location>
        <begin position="1144"/>
        <end position="1160"/>
    </location>
</feature>
<dbReference type="Pfam" id="PF04082">
    <property type="entry name" value="Fungal_trans"/>
    <property type="match status" value="1"/>
</dbReference>
<feature type="compositionally biased region" description="Pro residues" evidence="14">
    <location>
        <begin position="1707"/>
        <end position="1716"/>
    </location>
</feature>
<feature type="compositionally biased region" description="Basic and acidic residues" evidence="14">
    <location>
        <begin position="1642"/>
        <end position="1665"/>
    </location>
</feature>
<dbReference type="GO" id="GO:0003723">
    <property type="term" value="F:RNA binding"/>
    <property type="evidence" value="ECO:0007669"/>
    <property type="project" value="InterPro"/>
</dbReference>
<dbReference type="GO" id="GO:0003735">
    <property type="term" value="F:structural constituent of ribosome"/>
    <property type="evidence" value="ECO:0007669"/>
    <property type="project" value="InterPro"/>
</dbReference>
<dbReference type="Pfam" id="PF03947">
    <property type="entry name" value="Ribosomal_L2_C"/>
    <property type="match status" value="1"/>
</dbReference>
<evidence type="ECO:0000256" key="13">
    <source>
        <dbReference type="PROSITE-ProRule" id="PRU00125"/>
    </source>
</evidence>
<dbReference type="InterPro" id="IPR012340">
    <property type="entry name" value="NA-bd_OB-fold"/>
</dbReference>
<protein>
    <recommendedName>
        <fullName evidence="12">Large ribosomal subunit protein uL2m</fullName>
    </recommendedName>
</protein>
<dbReference type="SMART" id="SM01382">
    <property type="entry name" value="Ribosomal_L2_C"/>
    <property type="match status" value="1"/>
</dbReference>
<evidence type="ECO:0000313" key="18">
    <source>
        <dbReference type="Proteomes" id="UP000249619"/>
    </source>
</evidence>
<keyword evidence="4 13" id="KW-0479">Metal-binding</keyword>
<dbReference type="InterPro" id="IPR008991">
    <property type="entry name" value="Translation_prot_SH3-like_sf"/>
</dbReference>
<feature type="compositionally biased region" description="Low complexity" evidence="14">
    <location>
        <begin position="1884"/>
        <end position="1901"/>
    </location>
</feature>
<dbReference type="FunFam" id="2.10.110.10:FF:000077">
    <property type="entry name" value="LIM domain protein"/>
    <property type="match status" value="1"/>
</dbReference>
<keyword evidence="18" id="KW-1185">Reference proteome</keyword>
<dbReference type="InterPro" id="IPR022666">
    <property type="entry name" value="Ribosomal_uL2_RNA-bd_dom"/>
</dbReference>
<dbReference type="Gene3D" id="2.10.110.10">
    <property type="entry name" value="Cysteine Rich Protein"/>
    <property type="match status" value="2"/>
</dbReference>
<dbReference type="GO" id="GO:0015934">
    <property type="term" value="C:large ribosomal subunit"/>
    <property type="evidence" value="ECO:0007669"/>
    <property type="project" value="InterPro"/>
</dbReference>
<dbReference type="InterPro" id="IPR022669">
    <property type="entry name" value="Ribosomal_uL2_C"/>
</dbReference>
<evidence type="ECO:0000256" key="5">
    <source>
        <dbReference type="ARBA" id="ARBA00022833"/>
    </source>
</evidence>
<dbReference type="PROSITE" id="PS50048">
    <property type="entry name" value="ZN2_CY6_FUNGAL_2"/>
    <property type="match status" value="1"/>
</dbReference>
<feature type="region of interest" description="Disordered" evidence="14">
    <location>
        <begin position="532"/>
        <end position="568"/>
    </location>
</feature>
<feature type="compositionally biased region" description="Polar residues" evidence="14">
    <location>
        <begin position="1919"/>
        <end position="1928"/>
    </location>
</feature>
<organism evidence="17 18">
    <name type="scientific">Stemphylium lycopersici</name>
    <name type="common">Tomato gray leaf spot disease fungus</name>
    <name type="synonym">Thyrospora lycopersici</name>
    <dbReference type="NCBI Taxonomy" id="183478"/>
    <lineage>
        <taxon>Eukaryota</taxon>
        <taxon>Fungi</taxon>
        <taxon>Dikarya</taxon>
        <taxon>Ascomycota</taxon>
        <taxon>Pezizomycotina</taxon>
        <taxon>Dothideomycetes</taxon>
        <taxon>Pleosporomycetidae</taxon>
        <taxon>Pleosporales</taxon>
        <taxon>Pleosporineae</taxon>
        <taxon>Pleosporaceae</taxon>
        <taxon>Stemphylium</taxon>
    </lineage>
</organism>
<dbReference type="SMART" id="SM00132">
    <property type="entry name" value="LIM"/>
    <property type="match status" value="2"/>
</dbReference>
<feature type="region of interest" description="Disordered" evidence="14">
    <location>
        <begin position="1099"/>
        <end position="1178"/>
    </location>
</feature>
<evidence type="ECO:0000256" key="9">
    <source>
        <dbReference type="ARBA" id="ARBA00023163"/>
    </source>
</evidence>
<dbReference type="CDD" id="cd12148">
    <property type="entry name" value="fungal_TF_MHR"/>
    <property type="match status" value="1"/>
</dbReference>
<dbReference type="Pfam" id="PF00412">
    <property type="entry name" value="LIM"/>
    <property type="match status" value="2"/>
</dbReference>
<feature type="compositionally biased region" description="Polar residues" evidence="14">
    <location>
        <begin position="1037"/>
        <end position="1049"/>
    </location>
</feature>
<dbReference type="SUPFAM" id="SSF50104">
    <property type="entry name" value="Translation proteins SH3-like domain"/>
    <property type="match status" value="1"/>
</dbReference>
<feature type="compositionally biased region" description="Basic and acidic residues" evidence="14">
    <location>
        <begin position="1304"/>
        <end position="1316"/>
    </location>
</feature>
<dbReference type="GO" id="GO:0000981">
    <property type="term" value="F:DNA-binding transcription factor activity, RNA polymerase II-specific"/>
    <property type="evidence" value="ECO:0007669"/>
    <property type="project" value="InterPro"/>
</dbReference>
<dbReference type="EMBL" id="QGDH01000138">
    <property type="protein sequence ID" value="RAR05187.1"/>
    <property type="molecule type" value="Genomic_DNA"/>
</dbReference>
<dbReference type="SMART" id="SM01383">
    <property type="entry name" value="Ribosomal_L2"/>
    <property type="match status" value="1"/>
</dbReference>
<keyword evidence="8" id="KW-0496">Mitochondrion</keyword>
<dbReference type="STRING" id="183478.A0A364MVW4"/>
<dbReference type="InterPro" id="IPR001781">
    <property type="entry name" value="Znf_LIM"/>
</dbReference>
<feature type="compositionally biased region" description="Basic and acidic residues" evidence="14">
    <location>
        <begin position="1342"/>
        <end position="1351"/>
    </location>
</feature>
<keyword evidence="5 13" id="KW-0862">Zinc</keyword>
<evidence type="ECO:0000256" key="2">
    <source>
        <dbReference type="ARBA" id="ARBA00004173"/>
    </source>
</evidence>
<feature type="compositionally biased region" description="Basic and acidic residues" evidence="14">
    <location>
        <begin position="416"/>
        <end position="430"/>
    </location>
</feature>
<dbReference type="GO" id="GO:0008270">
    <property type="term" value="F:zinc ion binding"/>
    <property type="evidence" value="ECO:0007669"/>
    <property type="project" value="InterPro"/>
</dbReference>
<dbReference type="GO" id="GO:0016740">
    <property type="term" value="F:transferase activity"/>
    <property type="evidence" value="ECO:0007669"/>
    <property type="project" value="InterPro"/>
</dbReference>
<feature type="compositionally biased region" description="Low complexity" evidence="14">
    <location>
        <begin position="2000"/>
        <end position="2009"/>
    </location>
</feature>
<dbReference type="PROSITE" id="PS00463">
    <property type="entry name" value="ZN2_CY6_FUNGAL_1"/>
    <property type="match status" value="1"/>
</dbReference>
<feature type="compositionally biased region" description="Low complexity" evidence="14">
    <location>
        <begin position="1258"/>
        <end position="1271"/>
    </location>
</feature>
<comment type="caution">
    <text evidence="17">The sequence shown here is derived from an EMBL/GenBank/DDBJ whole genome shotgun (WGS) entry which is preliminary data.</text>
</comment>
<evidence type="ECO:0000256" key="3">
    <source>
        <dbReference type="ARBA" id="ARBA00005636"/>
    </source>
</evidence>
<dbReference type="SUPFAM" id="SSF57701">
    <property type="entry name" value="Zn2/Cys6 DNA-binding domain"/>
    <property type="match status" value="1"/>
</dbReference>
<dbReference type="PANTHER" id="PTHR47338:SF10">
    <property type="entry name" value="TRANSCRIPTION FACTOR DOMAIN-CONTAINING PROTEIN-RELATED"/>
    <property type="match status" value="1"/>
</dbReference>
<evidence type="ECO:0000256" key="8">
    <source>
        <dbReference type="ARBA" id="ARBA00023128"/>
    </source>
</evidence>
<dbReference type="InterPro" id="IPR014722">
    <property type="entry name" value="Rib_uL2_dom2"/>
</dbReference>
<dbReference type="SUPFAM" id="SSF57716">
    <property type="entry name" value="Glucocorticoid receptor-like (DNA-binding domain)"/>
    <property type="match status" value="2"/>
</dbReference>
<comment type="subcellular location">
    <subcellularLocation>
        <location evidence="2">Mitochondrion</location>
    </subcellularLocation>
    <subcellularLocation>
        <location evidence="1">Nucleus</location>
    </subcellularLocation>
</comment>
<keyword evidence="11" id="KW-0687">Ribonucleoprotein</keyword>
<evidence type="ECO:0000256" key="6">
    <source>
        <dbReference type="ARBA" id="ARBA00022980"/>
    </source>
</evidence>
<dbReference type="NCBIfam" id="TIGR01171">
    <property type="entry name" value="rplB_bact"/>
    <property type="match status" value="1"/>
</dbReference>
<dbReference type="Gene3D" id="4.10.240.10">
    <property type="entry name" value="Zn(2)-C6 fungal-type DNA-binding domain"/>
    <property type="match status" value="1"/>
</dbReference>
<dbReference type="SMART" id="SM00066">
    <property type="entry name" value="GAL4"/>
    <property type="match status" value="1"/>
</dbReference>
<accession>A0A364MVW4</accession>
<dbReference type="InterPro" id="IPR050815">
    <property type="entry name" value="TF_fung"/>
</dbReference>
<dbReference type="InterPro" id="IPR005880">
    <property type="entry name" value="Ribosomal_uL2_bac/org-type"/>
</dbReference>
<feature type="domain" description="LIM zinc-binding" evidence="15">
    <location>
        <begin position="2053"/>
        <end position="2156"/>
    </location>
</feature>
<keyword evidence="7" id="KW-0805">Transcription regulation</keyword>
<keyword evidence="6" id="KW-0689">Ribosomal protein</keyword>
<dbReference type="PROSITE" id="PS50023">
    <property type="entry name" value="LIM_DOMAIN_2"/>
    <property type="match status" value="1"/>
</dbReference>
<dbReference type="GO" id="GO:0003677">
    <property type="term" value="F:DNA binding"/>
    <property type="evidence" value="ECO:0007669"/>
    <property type="project" value="InterPro"/>
</dbReference>
<feature type="compositionally biased region" description="Low complexity" evidence="14">
    <location>
        <begin position="1721"/>
        <end position="1734"/>
    </location>
</feature>
<dbReference type="Gene3D" id="2.40.50.140">
    <property type="entry name" value="Nucleic acid-binding proteins"/>
    <property type="match status" value="1"/>
</dbReference>
<feature type="compositionally biased region" description="Polar residues" evidence="14">
    <location>
        <begin position="1987"/>
        <end position="1999"/>
    </location>
</feature>
<feature type="compositionally biased region" description="Polar residues" evidence="14">
    <location>
        <begin position="1479"/>
        <end position="1490"/>
    </location>
</feature>
<gene>
    <name evidence="17" type="ORF">DDE83_007505</name>
</gene>
<dbReference type="SMART" id="SM00906">
    <property type="entry name" value="Fungal_trans"/>
    <property type="match status" value="1"/>
</dbReference>
<keyword evidence="9" id="KW-0804">Transcription</keyword>
<feature type="region of interest" description="Disordered" evidence="14">
    <location>
        <begin position="1642"/>
        <end position="1678"/>
    </location>
</feature>
<dbReference type="Gene3D" id="4.10.950.10">
    <property type="entry name" value="Ribosomal protein L2, domain 3"/>
    <property type="match status" value="1"/>
</dbReference>
<keyword evidence="13" id="KW-0440">LIM domain</keyword>
<dbReference type="SUPFAM" id="SSF50249">
    <property type="entry name" value="Nucleic acid-binding proteins"/>
    <property type="match status" value="1"/>
</dbReference>
<feature type="region of interest" description="Disordered" evidence="14">
    <location>
        <begin position="1037"/>
        <end position="1075"/>
    </location>
</feature>
<evidence type="ECO:0000256" key="14">
    <source>
        <dbReference type="SAM" id="MobiDB-lite"/>
    </source>
</evidence>
<dbReference type="Pfam" id="PF00181">
    <property type="entry name" value="Ribosomal_L2_N"/>
    <property type="match status" value="1"/>
</dbReference>
<evidence type="ECO:0000256" key="1">
    <source>
        <dbReference type="ARBA" id="ARBA00004123"/>
    </source>
</evidence>
<evidence type="ECO:0000313" key="17">
    <source>
        <dbReference type="EMBL" id="RAR05187.1"/>
    </source>
</evidence>
<sequence length="2214" mass="241272">MLQPRICRFQPSRLGRALLSARTYAQVQAIDLQPPPSIQPAVAADAGVLKQEGTRKEKFIPLRTYKPRTPGLRHLKRPVNDHLWKGRPYLKLTIARKGQHLGGRNNTGRVTVRHRGGGHKRRIRIVDYKRYLPGKHIVERIEYDPNRSSHLALLTRVATGEKSYIVAADGMRAGDEVESYRSGIPKELIASMGGGIDPGMLAAKTAARGNCLPIHMVPLGSQVYNVGSKNQGGGVFCRSAGTYAIIVNKEEVEKGTNTEIKHVIIRLQSGEIRKVSADACCTIGVASNPQSHFASLGKAGRSRWLGKRPEVRGLAMNAGQYPIHSSHHSQFPNAPQPITPTVVVVETRRDPGLAPTVPDLWDDTKMLRVDRSHQHLLGPNEAPHCCVSRTCITKPRHENMSHNGSESPDESFFNDLSRRTQDSDHAKEQDTQQETPSKAKRIACVLCRKRKLRCDGARPTCSTCKRLSHDCAYDEVRKKSGPKRGYVKLLEQRLQQVETLLKTQDTTDTGKNATYQDYASAYVANTINSALPNASNSPNTRAAAPTRTSGSQAHDAPPFQNAGATGKDAGQSWDMIGLGLEEPLPPQEVTEELYQIYFSKIHPTTPLIHRPRFMAALNLAPHMRPPICLRYIMWTLAASVADKYEGLQHHFYQRARKYAQLDELRGHGESTVSIAHCQTWVLTCTYEFKHMYFPRAWMSAGRAVRLAQMMQLHRLDGVGLDVKHCLPPPKDWTEREERRRTFWMSFCVDRYASIGTGWPMTIDERDIMTNLPASEEAFEKSMPMPTGSLEQVLQPNGASSLQAFGGIVLTAAMFGRNLLHLHRPGPDDNDDDINGGFWSRHRGIEHILLQTSLGLPDHLRLPYGLADPNVVFTNMCIHTSAICLHQAAIFKADKYRLPSSVSNESKIRCVTAAAEIASVMRLISHMDLGAMNPFMSFCVYVAARVFVQYLKTRPKDQQMGSSLQFLLQAMGALRRKNPLTDSFLAQLDLDLESAGIEGMGRNAFMTPTSTASQNLESLQGSADAHLCSDPSWRSPVVNVSDSQSSTTPMHTFGNEEPATTAPAASTQYSNNTPGPPFHLSNINSIDLHTQNASFMAPQASSRADFGNGGSHDFTPGGFAFHDGNEMDLSGGDRSVDHASPATVSSQSRGGSTSHSSYSPGQPNNSRLPYRASPKMPYSGMQPAATTAFSSVMPARSAYAANTFGTSGHVGSEGFSDTFAMGNEWDYAALNAGTGMTPMADASWDSMLEKSYLQDLRTNRPARPTGARPAPAHFNTWSSRSNNRLTDSSGVSPLQRTFTDPVMDADGRPSSSHEPKSHNRNASKASLEDMRKGPGRPLVPAPRGREHSRSDSQPRTSSMIYRQSEQRQAEQDEARAIRISMEDLDLAQEGRIYEAARDEAAELVWKHCNPHATENNPNAPYSYPGLASKGSAQRSRSVEAKDQDLQRANSKLRKRHSMGSAASGSRSSSLQSNGNGPGGNTDTSVAATSDSKNNKGESPALAKAISDLPDFKQRRRSSGPRRTTSGSLFQNPNDHIYEEPEEEAPPAPAPTPAAAEPPKSDKLPLGIRRNPFMRFQSIKANPMVRSNTDPAITTKRFDRYEIQKNPPTQSRNAAYTLNPAQVKAAENARAKADAENVPEVKMKDGKEIRSDELRAATGFRLKDRSPKLPTPTAVSDAPGRPIVSFKKDWNVIEMKEEISAVPDLTPRPLSPSKPSPPSLQHAATAPGAPTAGLAPDVPKRNTTPRPTSVPEIKVAESSTGLAPEIPKRNTTPRPPSVPEINVAEAPSGLAPEIPKRNTTPRPPEVPEISLSSGQAAPSPRIGNVDKPTISIYEESPAPVRPLPLVSSLRKGKIPTRPSVTPIPTINAPDSSPARSRTTPSPPIPSISVSETPSISVNGPPSRGFRRPSPAPTPPVPSISVNESPISNRGSRFHVPPTPSISVNESPAPSRGSRNNAPPLPSISVSETPALRRGSTAPSINVTHDVPTISVNDSSASTRGRNNNVPSVNVNTPKFGPAASTRPLPVPNAGNKSHSYNGTSNNRSHWTPTTVRTGALCTQCALPIAGRIVSAAGSRFHPECFACYQCGEHLECVAFYPEPSNKHAERVSRIRARLSGQDIPYLPTHPTADDMARLEYDDGTDESARFYCHLDFHELFSPRCKSCKTPIEGEVIVACGAEWHAGHFFCAQCGDPFDSTTPFVEKDGRDGKKGAVIKGV</sequence>
<feature type="compositionally biased region" description="Polar residues" evidence="14">
    <location>
        <begin position="1352"/>
        <end position="1362"/>
    </location>
</feature>
<feature type="compositionally biased region" description="Polar residues" evidence="14">
    <location>
        <begin position="1274"/>
        <end position="1297"/>
    </location>
</feature>
<evidence type="ECO:0000256" key="10">
    <source>
        <dbReference type="ARBA" id="ARBA00023242"/>
    </source>
</evidence>
<evidence type="ECO:0000256" key="4">
    <source>
        <dbReference type="ARBA" id="ARBA00022723"/>
    </source>
</evidence>
<dbReference type="FunFam" id="2.40.50.140:FF:000128">
    <property type="entry name" value="50S ribosomal protein L2"/>
    <property type="match status" value="1"/>
</dbReference>
<keyword evidence="10" id="KW-0539">Nucleus</keyword>
<reference evidence="18" key="1">
    <citation type="submission" date="2018-05" db="EMBL/GenBank/DDBJ databases">
        <title>Draft genome sequence of Stemphylium lycopersici strain CIDEFI 213.</title>
        <authorList>
            <person name="Medina R."/>
            <person name="Franco M.E.E."/>
            <person name="Lucentini C.G."/>
            <person name="Saparrat M.C.N."/>
            <person name="Balatti P.A."/>
        </authorList>
    </citation>
    <scope>NUCLEOTIDE SEQUENCE [LARGE SCALE GENOMIC DNA]</scope>
    <source>
        <strain evidence="18">CIDEFI 213</strain>
    </source>
</reference>
<feature type="compositionally biased region" description="Low complexity" evidence="14">
    <location>
        <begin position="1457"/>
        <end position="1473"/>
    </location>
</feature>
<feature type="compositionally biased region" description="Low complexity" evidence="14">
    <location>
        <begin position="1867"/>
        <end position="1877"/>
    </location>
</feature>
<dbReference type="GO" id="GO:0006351">
    <property type="term" value="P:DNA-templated transcription"/>
    <property type="evidence" value="ECO:0007669"/>
    <property type="project" value="InterPro"/>
</dbReference>
<feature type="region of interest" description="Disordered" evidence="14">
    <location>
        <begin position="1698"/>
        <end position="2045"/>
    </location>
</feature>
<name>A0A364MVW4_STELY</name>
<dbReference type="GO" id="GO:0005739">
    <property type="term" value="C:mitochondrion"/>
    <property type="evidence" value="ECO:0007669"/>
    <property type="project" value="UniProtKB-SubCell"/>
</dbReference>
<evidence type="ECO:0000259" key="16">
    <source>
        <dbReference type="PROSITE" id="PS50048"/>
    </source>
</evidence>
<dbReference type="CDD" id="cd08368">
    <property type="entry name" value="LIM"/>
    <property type="match status" value="1"/>
</dbReference>
<feature type="domain" description="Zn(2)-C6 fungal-type" evidence="16">
    <location>
        <begin position="443"/>
        <end position="473"/>
    </location>
</feature>
<dbReference type="Proteomes" id="UP000249619">
    <property type="component" value="Unassembled WGS sequence"/>
</dbReference>
<dbReference type="PROSITE" id="PS00478">
    <property type="entry name" value="LIM_DOMAIN_1"/>
    <property type="match status" value="2"/>
</dbReference>
<dbReference type="GO" id="GO:0030695">
    <property type="term" value="F:GTPase regulator activity"/>
    <property type="evidence" value="ECO:0007669"/>
    <property type="project" value="UniProtKB-ARBA"/>
</dbReference>
<feature type="compositionally biased region" description="Low complexity" evidence="14">
    <location>
        <begin position="1055"/>
        <end position="1064"/>
    </location>
</feature>
<feature type="compositionally biased region" description="Polar residues" evidence="14">
    <location>
        <begin position="2028"/>
        <end position="2045"/>
    </location>
</feature>
<evidence type="ECO:0000259" key="15">
    <source>
        <dbReference type="PROSITE" id="PS50023"/>
    </source>
</evidence>
<evidence type="ECO:0000256" key="12">
    <source>
        <dbReference type="ARBA" id="ARBA00069872"/>
    </source>
</evidence>
<dbReference type="InterPro" id="IPR036864">
    <property type="entry name" value="Zn2-C6_fun-type_DNA-bd_sf"/>
</dbReference>
<dbReference type="Pfam" id="PF00172">
    <property type="entry name" value="Zn_clus"/>
    <property type="match status" value="1"/>
</dbReference>
<dbReference type="Gene3D" id="2.30.30.30">
    <property type="match status" value="1"/>
</dbReference>
<comment type="similarity">
    <text evidence="3">Belongs to the universal ribosomal protein uL2 family.</text>
</comment>
<dbReference type="GO" id="GO:0005634">
    <property type="term" value="C:nucleus"/>
    <property type="evidence" value="ECO:0007669"/>
    <property type="project" value="UniProtKB-SubCell"/>
</dbReference>
<dbReference type="PANTHER" id="PTHR47338">
    <property type="entry name" value="ZN(II)2CYS6 TRANSCRIPTION FACTOR (EUROFUNG)-RELATED"/>
    <property type="match status" value="1"/>
</dbReference>
<feature type="compositionally biased region" description="Polar residues" evidence="14">
    <location>
        <begin position="1938"/>
        <end position="1954"/>
    </location>
</feature>
<dbReference type="InterPro" id="IPR007219">
    <property type="entry name" value="XnlR_reg_dom"/>
</dbReference>
<dbReference type="InterPro" id="IPR014726">
    <property type="entry name" value="Ribosomal_uL2_dom3"/>
</dbReference>